<dbReference type="Gene3D" id="3.40.50.1910">
    <property type="match status" value="1"/>
</dbReference>
<dbReference type="CTD" id="33434"/>
<dbReference type="Gene3D" id="3.40.50.2060">
    <property type="match status" value="1"/>
</dbReference>
<name>A0AAJ6QQQ6_9ACAR</name>
<dbReference type="RefSeq" id="XP_003740769.1">
    <property type="nucleotide sequence ID" value="XM_003740721.1"/>
</dbReference>
<dbReference type="InterPro" id="IPR036045">
    <property type="entry name" value="Sec1-like_sf"/>
</dbReference>
<dbReference type="GO" id="GO:0016192">
    <property type="term" value="P:vesicle-mediated transport"/>
    <property type="evidence" value="ECO:0007669"/>
    <property type="project" value="InterPro"/>
</dbReference>
<evidence type="ECO:0000313" key="3">
    <source>
        <dbReference type="RefSeq" id="XP_003740769.1"/>
    </source>
</evidence>
<protein>
    <submittedName>
        <fullName evidence="3">Sec1 family domain-containing protein 1</fullName>
    </submittedName>
</protein>
<evidence type="ECO:0000256" key="1">
    <source>
        <dbReference type="ARBA" id="ARBA00009884"/>
    </source>
</evidence>
<keyword evidence="2" id="KW-1185">Reference proteome</keyword>
<dbReference type="GeneID" id="100903257"/>
<accession>A0AAJ6QQQ6</accession>
<dbReference type="InterPro" id="IPR027482">
    <property type="entry name" value="Sec1-like_dom2"/>
</dbReference>
<sequence>MALNIRERQIAALKHMLNLNAAVKSRANEPVWKVLIYDRAGQDIISPLLSVRELRDLGVTLHLMIHSDRDPIPEVPAVYFVSPTQENISRIAQDLRNECYDEIYLNFISPLSRQYLEDLASAAINANCVTSIRKVFDQHLNFITVDNDMFLLKQHGREAVSYYAMNRGSVTEAEMDSIINSIVDCLFSVFATLGTVPIIRAPTGNAASMVAEKLDKKLKDNLRDTRNSLFLDVPPGQFSFQRPLLVILDRNMDLATPLHHTWTYQALTHDVLDYKLNRVTLEEAIGAPDLLTGSKRPTKSRTYDLNVNDKFWQQHKGSPFPMVAEAVQEELEKYRASEEDVKRLKSQMGISGDNADEAVGLLSDNTAKLTNAVSSLPELLEKKRLIDQHTTIATSILDEIKARKLDTYFELEEKILGRQTLEKSIQETLVDPEAGTETDKLRLFLINYICNHLTPEELKEYEILLEKNGCDLKAVKYLKRWKDFSQMQVQAQQAYAGSGTRTVGMFSKLMSQGSQFVMEGVKNLVVKKHKLPATRIVESLMDLKSGPETDDFRYFDPKLLRGTSPEFGPSRTQTPFNDAIVFVVGGGNYIEYQNLVECMRTKSIPRNVIYGCTELTNAKQFLQQLALLGDEIN</sequence>
<evidence type="ECO:0000313" key="2">
    <source>
        <dbReference type="Proteomes" id="UP000694867"/>
    </source>
</evidence>
<dbReference type="Gene3D" id="3.90.830.10">
    <property type="entry name" value="Syntaxin Binding Protein 1, Chain A, domain 2"/>
    <property type="match status" value="1"/>
</dbReference>
<dbReference type="InterPro" id="IPR001619">
    <property type="entry name" value="Sec1-like"/>
</dbReference>
<dbReference type="Pfam" id="PF00995">
    <property type="entry name" value="Sec1"/>
    <property type="match status" value="1"/>
</dbReference>
<gene>
    <name evidence="3" type="primary">LOC100903257</name>
</gene>
<dbReference type="InterPro" id="IPR043154">
    <property type="entry name" value="Sec-1-like_dom1"/>
</dbReference>
<dbReference type="PIRSF" id="PIRSF005715">
    <property type="entry name" value="VPS45_Sec1"/>
    <property type="match status" value="1"/>
</dbReference>
<organism evidence="2 3">
    <name type="scientific">Galendromus occidentalis</name>
    <name type="common">western predatory mite</name>
    <dbReference type="NCBI Taxonomy" id="34638"/>
    <lineage>
        <taxon>Eukaryota</taxon>
        <taxon>Metazoa</taxon>
        <taxon>Ecdysozoa</taxon>
        <taxon>Arthropoda</taxon>
        <taxon>Chelicerata</taxon>
        <taxon>Arachnida</taxon>
        <taxon>Acari</taxon>
        <taxon>Parasitiformes</taxon>
        <taxon>Mesostigmata</taxon>
        <taxon>Gamasina</taxon>
        <taxon>Phytoseioidea</taxon>
        <taxon>Phytoseiidae</taxon>
        <taxon>Typhlodrominae</taxon>
        <taxon>Galendromus</taxon>
    </lineage>
</organism>
<dbReference type="PANTHER" id="PTHR11679">
    <property type="entry name" value="VESICLE PROTEIN SORTING-ASSOCIATED"/>
    <property type="match status" value="1"/>
</dbReference>
<dbReference type="KEGG" id="goe:100903257"/>
<dbReference type="FunFam" id="3.40.50.2060:FF:000002">
    <property type="entry name" value="sec1 family domain-containing protein 1"/>
    <property type="match status" value="1"/>
</dbReference>
<proteinExistence type="inferred from homology"/>
<reference evidence="3" key="1">
    <citation type="submission" date="2025-08" db="UniProtKB">
        <authorList>
            <consortium name="RefSeq"/>
        </authorList>
    </citation>
    <scope>IDENTIFICATION</scope>
</reference>
<dbReference type="Gene3D" id="1.25.40.60">
    <property type="match status" value="1"/>
</dbReference>
<dbReference type="InterPro" id="IPR043127">
    <property type="entry name" value="Sec-1-like_dom3a"/>
</dbReference>
<dbReference type="AlphaFoldDB" id="A0AAJ6QQQ6"/>
<dbReference type="Proteomes" id="UP000694867">
    <property type="component" value="Unplaced"/>
</dbReference>
<comment type="similarity">
    <text evidence="1">Belongs to the STXBP/unc-18/SEC1 family.</text>
</comment>
<dbReference type="SUPFAM" id="SSF56815">
    <property type="entry name" value="Sec1/munc18-like (SM) proteins"/>
    <property type="match status" value="1"/>
</dbReference>